<dbReference type="Pfam" id="PF09967">
    <property type="entry name" value="DUF2201"/>
    <property type="match status" value="1"/>
</dbReference>
<dbReference type="PANTHER" id="PTHR38730">
    <property type="entry name" value="SLL7028 PROTEIN"/>
    <property type="match status" value="1"/>
</dbReference>
<comment type="caution">
    <text evidence="2">The sequence shown here is derived from an EMBL/GenBank/DDBJ whole genome shotgun (WGS) entry which is preliminary data.</text>
</comment>
<protein>
    <submittedName>
        <fullName evidence="2">VWA-like domain-containing protein</fullName>
    </submittedName>
</protein>
<dbReference type="EMBL" id="JAOQJL010000001">
    <property type="protein sequence ID" value="MCU6763891.1"/>
    <property type="molecule type" value="Genomic_DNA"/>
</dbReference>
<feature type="domain" description="VWA-like" evidence="1">
    <location>
        <begin position="284"/>
        <end position="423"/>
    </location>
</feature>
<dbReference type="PANTHER" id="PTHR38730:SF1">
    <property type="entry name" value="SLL7028 PROTEIN"/>
    <property type="match status" value="1"/>
</dbReference>
<evidence type="ECO:0000313" key="2">
    <source>
        <dbReference type="EMBL" id="MCU6763891.1"/>
    </source>
</evidence>
<reference evidence="2 3" key="1">
    <citation type="journal article" date="2021" name="ISME Commun">
        <title>Automated analysis of genomic sequences facilitates high-throughput and comprehensive description of bacteria.</title>
        <authorList>
            <person name="Hitch T.C.A."/>
        </authorList>
    </citation>
    <scope>NUCLEOTIDE SEQUENCE [LARGE SCALE GENOMIC DNA]</scope>
    <source>
        <strain evidence="2 3">Sanger_23</strain>
    </source>
</reference>
<gene>
    <name evidence="2" type="ORF">OCV61_00495</name>
</gene>
<accession>A0ABT2TQ90</accession>
<keyword evidence="3" id="KW-1185">Reference proteome</keyword>
<organism evidence="2 3">
    <name type="scientific">Blautia ammoniilytica</name>
    <dbReference type="NCBI Taxonomy" id="2981782"/>
    <lineage>
        <taxon>Bacteria</taxon>
        <taxon>Bacillati</taxon>
        <taxon>Bacillota</taxon>
        <taxon>Clostridia</taxon>
        <taxon>Lachnospirales</taxon>
        <taxon>Lachnospiraceae</taxon>
        <taxon>Blautia</taxon>
    </lineage>
</organism>
<dbReference type="InterPro" id="IPR018698">
    <property type="entry name" value="VWA-like_dom"/>
</dbReference>
<sequence>MTDTDMKTENMIYKTAPWKRAYDSSQAQIGIQILEYCRNQLFLSYPSFEQALFILQWEADDRIAGIGTDGVKILFSPVWLLQKYQEDPGTVTKAYLHMILHCIYLHPFFAGKEQENLWDLACDMFVERICTSITGNGVGGHQEQDLSPYRIYDTLCCLKKEEQLKLEKSIRIDDHSLWREKQTGAKAIWKKWEEVLLSMSRGKEKKKLWAGMSPGMRQEEIRLAGRKDYDYRDFLQKYFHIREEVKLDTESFDYIFYNYGMEYYGDVPLIEPLEYQEASRLSQLVIAIDTSGSCSAAIVQRFLEETYSILSSKENFFSEMEVYLIQCDCCIQKIDVIRREEDWRKLEDKIEIQGRGGTDFCPVFRYVDQLRKEGQLKDLGALIYFTDGDGVYPEERPDYDTAFVFLKDTDSLKMVPSWAYVLKVWT</sequence>
<dbReference type="Proteomes" id="UP001652409">
    <property type="component" value="Unassembled WGS sequence"/>
</dbReference>
<proteinExistence type="predicted"/>
<evidence type="ECO:0000259" key="1">
    <source>
        <dbReference type="Pfam" id="PF09967"/>
    </source>
</evidence>
<dbReference type="RefSeq" id="WP_262582562.1">
    <property type="nucleotide sequence ID" value="NZ_JAOQJL010000001.1"/>
</dbReference>
<evidence type="ECO:0000313" key="3">
    <source>
        <dbReference type="Proteomes" id="UP001652409"/>
    </source>
</evidence>
<name>A0ABT2TQ90_9FIRM</name>